<evidence type="ECO:0000256" key="1">
    <source>
        <dbReference type="SAM" id="Phobius"/>
    </source>
</evidence>
<dbReference type="AlphaFoldDB" id="Q1YDD5"/>
<protein>
    <submittedName>
        <fullName evidence="2">Uncharacterized protein</fullName>
    </submittedName>
</protein>
<sequence>MEDARFGFDAYHVLLVALGSSLLVSYWVPHLLVRRPPAATALLMACGMVGSLLFPDIVNGIDPTQNPAIWEIAAELVVIVVLFATGLRIDNLGGLRLWSPTFRLLAITMNRAGFSGDLIS</sequence>
<proteinExistence type="predicted"/>
<gene>
    <name evidence="3" type="ORF">SI859A1_00492</name>
    <name evidence="2" type="ORF">SI859A1_03698</name>
</gene>
<accession>Q1YDD5</accession>
<feature type="transmembrane region" description="Helical" evidence="1">
    <location>
        <begin position="67"/>
        <end position="87"/>
    </location>
</feature>
<dbReference type="BioCyc" id="AURANTIMONAS:SI859A1_00492-MONOMER"/>
<evidence type="ECO:0000313" key="4">
    <source>
        <dbReference type="Proteomes" id="UP000000321"/>
    </source>
</evidence>
<dbReference type="EMBL" id="AAPJ01000002">
    <property type="protein sequence ID" value="EAS50373.1"/>
    <property type="molecule type" value="Genomic_DNA"/>
</dbReference>
<keyword evidence="4" id="KW-1185">Reference proteome</keyword>
<dbReference type="RefSeq" id="WP_009207882.1">
    <property type="nucleotide sequence ID" value="NZ_AAPJ01000028.1"/>
</dbReference>
<feature type="transmembrane region" description="Helical" evidence="1">
    <location>
        <begin position="41"/>
        <end position="61"/>
    </location>
</feature>
<feature type="transmembrane region" description="Helical" evidence="1">
    <location>
        <begin position="12"/>
        <end position="29"/>
    </location>
</feature>
<reference evidence="2 4" key="1">
    <citation type="journal article" date="2008" name="Appl. Environ. Microbiol.">
        <title>Genomic insights into Mn(II) oxidation by the marine alphaproteobacterium Aurantimonas sp. strain SI85-9A1.</title>
        <authorList>
            <person name="Dick G.J."/>
            <person name="Podell S."/>
            <person name="Johnson H.A."/>
            <person name="Rivera-Espinoza Y."/>
            <person name="Bernier-Latmani R."/>
            <person name="McCarthy J.K."/>
            <person name="Torpey J.W."/>
            <person name="Clement B.G."/>
            <person name="Gaasterland T."/>
            <person name="Tebo B.M."/>
        </authorList>
    </citation>
    <scope>NUCLEOTIDE SEQUENCE [LARGE SCALE GENOMIC DNA]</scope>
    <source>
        <strain evidence="2 4">SI85-9A1</strain>
    </source>
</reference>
<name>Q1YDD5_AURMS</name>
<evidence type="ECO:0000313" key="2">
    <source>
        <dbReference type="EMBL" id="EAS48267.1"/>
    </source>
</evidence>
<keyword evidence="1" id="KW-0812">Transmembrane</keyword>
<evidence type="ECO:0000313" key="3">
    <source>
        <dbReference type="EMBL" id="EAS50373.1"/>
    </source>
</evidence>
<organism evidence="2 4">
    <name type="scientific">Aurantimonas manganoxydans (strain ATCC BAA-1229 / DSM 21871 / SI85-9A1)</name>
    <dbReference type="NCBI Taxonomy" id="287752"/>
    <lineage>
        <taxon>Bacteria</taxon>
        <taxon>Pseudomonadati</taxon>
        <taxon>Pseudomonadota</taxon>
        <taxon>Alphaproteobacteria</taxon>
        <taxon>Hyphomicrobiales</taxon>
        <taxon>Aurantimonadaceae</taxon>
        <taxon>Aurantimonas</taxon>
    </lineage>
</organism>
<dbReference type="OrthoDB" id="9810860at2"/>
<keyword evidence="1" id="KW-1133">Transmembrane helix</keyword>
<dbReference type="HOGENOM" id="CLU_2047028_0_0_5"/>
<comment type="caution">
    <text evidence="2">The sequence shown here is derived from an EMBL/GenBank/DDBJ whole genome shotgun (WGS) entry which is preliminary data.</text>
</comment>
<keyword evidence="1" id="KW-0472">Membrane</keyword>
<dbReference type="Proteomes" id="UP000000321">
    <property type="component" value="Unassembled WGS sequence"/>
</dbReference>
<dbReference type="EMBL" id="AAPJ01000028">
    <property type="protein sequence ID" value="EAS48267.1"/>
    <property type="molecule type" value="Genomic_DNA"/>
</dbReference>